<gene>
    <name evidence="1" type="ORF">RPERSI_LOCUS36111</name>
</gene>
<feature type="non-terminal residue" evidence="1">
    <location>
        <position position="1"/>
    </location>
</feature>
<name>A0ACA9SYR0_9GLOM</name>
<comment type="caution">
    <text evidence="1">The sequence shown here is derived from an EMBL/GenBank/DDBJ whole genome shotgun (WGS) entry which is preliminary data.</text>
</comment>
<reference evidence="1" key="1">
    <citation type="submission" date="2021-06" db="EMBL/GenBank/DDBJ databases">
        <authorList>
            <person name="Kallberg Y."/>
            <person name="Tangrot J."/>
            <person name="Rosling A."/>
        </authorList>
    </citation>
    <scope>NUCLEOTIDE SEQUENCE</scope>
    <source>
        <strain evidence="1">MA461A</strain>
    </source>
</reference>
<dbReference type="EMBL" id="CAJVQC010170907">
    <property type="protein sequence ID" value="CAG8850466.1"/>
    <property type="molecule type" value="Genomic_DNA"/>
</dbReference>
<evidence type="ECO:0000313" key="2">
    <source>
        <dbReference type="Proteomes" id="UP000789920"/>
    </source>
</evidence>
<organism evidence="1 2">
    <name type="scientific">Racocetra persica</name>
    <dbReference type="NCBI Taxonomy" id="160502"/>
    <lineage>
        <taxon>Eukaryota</taxon>
        <taxon>Fungi</taxon>
        <taxon>Fungi incertae sedis</taxon>
        <taxon>Mucoromycota</taxon>
        <taxon>Glomeromycotina</taxon>
        <taxon>Glomeromycetes</taxon>
        <taxon>Diversisporales</taxon>
        <taxon>Gigasporaceae</taxon>
        <taxon>Racocetra</taxon>
    </lineage>
</organism>
<dbReference type="Proteomes" id="UP000789920">
    <property type="component" value="Unassembled WGS sequence"/>
</dbReference>
<keyword evidence="2" id="KW-1185">Reference proteome</keyword>
<proteinExistence type="predicted"/>
<accession>A0ACA9SYR0</accession>
<sequence>TQQKHGDGLQDTAKTRRQDAAETRHWITTGHETTMMDYNRTRNHDDGLPTGHEETQRWITTAL</sequence>
<evidence type="ECO:0000313" key="1">
    <source>
        <dbReference type="EMBL" id="CAG8850466.1"/>
    </source>
</evidence>
<protein>
    <submittedName>
        <fullName evidence="1">28614_t:CDS:1</fullName>
    </submittedName>
</protein>